<sequence>MWKRWNLKRIDNVKSVNFKNKSSNRNEVRLNGNSKLLTTSSESIVNAPSNRNNTHSLIRNKSLSRDLNLEFHNKAIHFNNHSLLKRFLIIWITNFQNTNFDQIRKKVPLHSFIKRYSLMLGEKVILNGNIYTLGSFIALKSNALNLFFIEIEMGNYEKF</sequence>
<evidence type="ECO:0000313" key="1">
    <source>
        <dbReference type="EMBL" id="RKP18296.1"/>
    </source>
</evidence>
<reference evidence="2" key="1">
    <citation type="journal article" date="2018" name="Nat. Microbiol.">
        <title>Leveraging single-cell genomics to expand the fungal tree of life.</title>
        <authorList>
            <person name="Ahrendt S.R."/>
            <person name="Quandt C.A."/>
            <person name="Ciobanu D."/>
            <person name="Clum A."/>
            <person name="Salamov A."/>
            <person name="Andreopoulos B."/>
            <person name="Cheng J.F."/>
            <person name="Woyke T."/>
            <person name="Pelin A."/>
            <person name="Henrissat B."/>
            <person name="Reynolds N.K."/>
            <person name="Benny G.L."/>
            <person name="Smith M.E."/>
            <person name="James T.Y."/>
            <person name="Grigoriev I.V."/>
        </authorList>
    </citation>
    <scope>NUCLEOTIDE SEQUENCE [LARGE SCALE GENOMIC DNA]</scope>
    <source>
        <strain evidence="2">CSF55</strain>
    </source>
</reference>
<gene>
    <name evidence="1" type="ORF">ROZALSC1DRAFT_23369</name>
</gene>
<organism evidence="1 2">
    <name type="scientific">Rozella allomycis (strain CSF55)</name>
    <dbReference type="NCBI Taxonomy" id="988480"/>
    <lineage>
        <taxon>Eukaryota</taxon>
        <taxon>Fungi</taxon>
        <taxon>Fungi incertae sedis</taxon>
        <taxon>Cryptomycota</taxon>
        <taxon>Cryptomycota incertae sedis</taxon>
        <taxon>Rozella</taxon>
    </lineage>
</organism>
<evidence type="ECO:0000313" key="2">
    <source>
        <dbReference type="Proteomes" id="UP000281549"/>
    </source>
</evidence>
<dbReference type="AlphaFoldDB" id="A0A4P9YFT2"/>
<dbReference type="Proteomes" id="UP000281549">
    <property type="component" value="Unassembled WGS sequence"/>
</dbReference>
<name>A0A4P9YFT2_ROZAC</name>
<accession>A0A4P9YFT2</accession>
<proteinExistence type="predicted"/>
<dbReference type="EMBL" id="ML005501">
    <property type="protein sequence ID" value="RKP18296.1"/>
    <property type="molecule type" value="Genomic_DNA"/>
</dbReference>
<protein>
    <submittedName>
        <fullName evidence="1">Uncharacterized protein</fullName>
    </submittedName>
</protein>